<dbReference type="Gene3D" id="3.40.50.300">
    <property type="entry name" value="P-loop containing nucleotide triphosphate hydrolases"/>
    <property type="match status" value="2"/>
</dbReference>
<organism evidence="7 8">
    <name type="scientific">Mesorhizobium retamae</name>
    <dbReference type="NCBI Taxonomy" id="2912854"/>
    <lineage>
        <taxon>Bacteria</taxon>
        <taxon>Pseudomonadati</taxon>
        <taxon>Pseudomonadota</taxon>
        <taxon>Alphaproteobacteria</taxon>
        <taxon>Hyphomicrobiales</taxon>
        <taxon>Phyllobacteriaceae</taxon>
        <taxon>Mesorhizobium</taxon>
    </lineage>
</organism>
<comment type="caution">
    <text evidence="7">The sequence shown here is derived from an EMBL/GenBank/DDBJ whole genome shotgun (WGS) entry which is preliminary data.</text>
</comment>
<name>A0ABS9QD98_9HYPH</name>
<protein>
    <submittedName>
        <fullName evidence="7">ABC transporter ATP-binding protein</fullName>
    </submittedName>
</protein>
<dbReference type="RefSeq" id="WP_239364386.1">
    <property type="nucleotide sequence ID" value="NZ_JAKREW010000007.1"/>
</dbReference>
<dbReference type="SUPFAM" id="SSF52540">
    <property type="entry name" value="P-loop containing nucleoside triphosphate hydrolases"/>
    <property type="match status" value="2"/>
</dbReference>
<keyword evidence="8" id="KW-1185">Reference proteome</keyword>
<dbReference type="GO" id="GO:0005524">
    <property type="term" value="F:ATP binding"/>
    <property type="evidence" value="ECO:0007669"/>
    <property type="project" value="UniProtKB-KW"/>
</dbReference>
<dbReference type="PANTHER" id="PTHR43776">
    <property type="entry name" value="TRANSPORT ATP-BINDING PROTEIN"/>
    <property type="match status" value="1"/>
</dbReference>
<dbReference type="PROSITE" id="PS00211">
    <property type="entry name" value="ABC_TRANSPORTER_1"/>
    <property type="match status" value="1"/>
</dbReference>
<proteinExistence type="inferred from homology"/>
<dbReference type="PROSITE" id="PS50893">
    <property type="entry name" value="ABC_TRANSPORTER_2"/>
    <property type="match status" value="2"/>
</dbReference>
<dbReference type="CDD" id="cd03257">
    <property type="entry name" value="ABC_NikE_OppD_transporters"/>
    <property type="match status" value="2"/>
</dbReference>
<dbReference type="NCBIfam" id="NF007739">
    <property type="entry name" value="PRK10419.1"/>
    <property type="match status" value="2"/>
</dbReference>
<dbReference type="EMBL" id="JAKREW010000007">
    <property type="protein sequence ID" value="MCG7505387.1"/>
    <property type="molecule type" value="Genomic_DNA"/>
</dbReference>
<reference evidence="7 8" key="1">
    <citation type="submission" date="2022-02" db="EMBL/GenBank/DDBJ databases">
        <title>Draft genome sequence of Mezorhizobium retamae strain IRAMC:0171 isolated from Retama raetam nodules.</title>
        <authorList>
            <person name="Bengaied R."/>
            <person name="Sbissi I."/>
            <person name="Huber K."/>
            <person name="Ghodbane F."/>
            <person name="Nouioui I."/>
            <person name="Tarhouni M."/>
            <person name="Gtari M."/>
        </authorList>
    </citation>
    <scope>NUCLEOTIDE SEQUENCE [LARGE SCALE GENOMIC DNA]</scope>
    <source>
        <strain evidence="7 8">IRAMC:0171</strain>
    </source>
</reference>
<evidence type="ECO:0000313" key="8">
    <source>
        <dbReference type="Proteomes" id="UP001201701"/>
    </source>
</evidence>
<evidence type="ECO:0000259" key="6">
    <source>
        <dbReference type="PROSITE" id="PS50893"/>
    </source>
</evidence>
<dbReference type="SMART" id="SM00382">
    <property type="entry name" value="AAA"/>
    <property type="match status" value="2"/>
</dbReference>
<dbReference type="InterPro" id="IPR003439">
    <property type="entry name" value="ABC_transporter-like_ATP-bd"/>
</dbReference>
<evidence type="ECO:0000256" key="1">
    <source>
        <dbReference type="ARBA" id="ARBA00004417"/>
    </source>
</evidence>
<keyword evidence="5 7" id="KW-0067">ATP-binding</keyword>
<sequence length="552" mass="60015">MTKPLLEVRRLTIEAFQPETGWRKVVHDVSFDVFPGEVVALIGESGGGKTTIGLTALGYVRPGMRLAGGKVLFNGENILSFSQERLRLFRGASVAYVAQSASAALNPSITIGNQISEGIVQHGLMSAADAKRRTLELLKALSLPDPPHLAMRYPQETSGGQQQRVMTAMSLSCGPRLLVLDEPTTALDVTTQMQVLKTIKDALKEFDASAIYVSHDLAVVSQIATRILVLRNGRIVEAGDTFDVLERPSHEYTRALRAAVRKLPHVEDLPQQRTVARSEPSVSVKNVRATYDNPSIFRRGPAPADVLHGVSLDVYPGEVLAVVGESGSGKSTLARVIAGLHSAREGKVLFRGQAVSSRASRRSKECLKSVQIVFQSPEQALNPRATVAQAIGRPLAFYFGMSRSDRRRRVEELLEMVGIPPEYADKYPKEMSGGERQRVAIARALAAEPSVIICDEFLSALDTIVAAQIVDLMKSLRDRLGTAYIFISHDLATVADIADRVAVMQHGRVVELAAIGEVFGARRHQYTAELIRSVPEMRLGWLESALSGVAGT</sequence>
<evidence type="ECO:0000313" key="7">
    <source>
        <dbReference type="EMBL" id="MCG7505387.1"/>
    </source>
</evidence>
<feature type="domain" description="ABC transporter" evidence="6">
    <location>
        <begin position="282"/>
        <end position="531"/>
    </location>
</feature>
<gene>
    <name evidence="7" type="ORF">L4923_10215</name>
</gene>
<evidence type="ECO:0000256" key="4">
    <source>
        <dbReference type="ARBA" id="ARBA00022741"/>
    </source>
</evidence>
<dbReference type="InterPro" id="IPR017871">
    <property type="entry name" value="ABC_transporter-like_CS"/>
</dbReference>
<dbReference type="InterPro" id="IPR050319">
    <property type="entry name" value="ABC_transp_ATP-bind"/>
</dbReference>
<comment type="similarity">
    <text evidence="2">Belongs to the ABC transporter superfamily.</text>
</comment>
<evidence type="ECO:0000256" key="2">
    <source>
        <dbReference type="ARBA" id="ARBA00005417"/>
    </source>
</evidence>
<dbReference type="InterPro" id="IPR003593">
    <property type="entry name" value="AAA+_ATPase"/>
</dbReference>
<evidence type="ECO:0000256" key="3">
    <source>
        <dbReference type="ARBA" id="ARBA00022448"/>
    </source>
</evidence>
<dbReference type="InterPro" id="IPR013563">
    <property type="entry name" value="Oligopep_ABC_C"/>
</dbReference>
<keyword evidence="4" id="KW-0547">Nucleotide-binding</keyword>
<comment type="subcellular location">
    <subcellularLocation>
        <location evidence="1">Cell inner membrane</location>
        <topology evidence="1">Peripheral membrane protein</topology>
    </subcellularLocation>
</comment>
<dbReference type="Pfam" id="PF08352">
    <property type="entry name" value="oligo_HPY"/>
    <property type="match status" value="2"/>
</dbReference>
<dbReference type="PANTHER" id="PTHR43776:SF7">
    <property type="entry name" value="D,D-DIPEPTIDE TRANSPORT ATP-BINDING PROTEIN DDPF-RELATED"/>
    <property type="match status" value="1"/>
</dbReference>
<dbReference type="InterPro" id="IPR027417">
    <property type="entry name" value="P-loop_NTPase"/>
</dbReference>
<accession>A0ABS9QD98</accession>
<evidence type="ECO:0000256" key="5">
    <source>
        <dbReference type="ARBA" id="ARBA00022840"/>
    </source>
</evidence>
<keyword evidence="3" id="KW-0813">Transport</keyword>
<dbReference type="Proteomes" id="UP001201701">
    <property type="component" value="Unassembled WGS sequence"/>
</dbReference>
<feature type="domain" description="ABC transporter" evidence="6">
    <location>
        <begin position="8"/>
        <end position="257"/>
    </location>
</feature>
<dbReference type="Pfam" id="PF00005">
    <property type="entry name" value="ABC_tran"/>
    <property type="match status" value="2"/>
</dbReference>